<comment type="caution">
    <text evidence="3">The sequence shown here is derived from an EMBL/GenBank/DDBJ whole genome shotgun (WGS) entry which is preliminary data.</text>
</comment>
<keyword evidence="2" id="KW-1133">Transmembrane helix</keyword>
<dbReference type="Gene3D" id="2.60.40.10">
    <property type="entry name" value="Immunoglobulins"/>
    <property type="match status" value="1"/>
</dbReference>
<feature type="transmembrane region" description="Helical" evidence="2">
    <location>
        <begin position="128"/>
        <end position="151"/>
    </location>
</feature>
<proteinExistence type="predicted"/>
<dbReference type="InterPro" id="IPR036179">
    <property type="entry name" value="Ig-like_dom_sf"/>
</dbReference>
<dbReference type="Proteomes" id="UP001497623">
    <property type="component" value="Unassembled WGS sequence"/>
</dbReference>
<feature type="compositionally biased region" description="Basic and acidic residues" evidence="1">
    <location>
        <begin position="194"/>
        <end position="206"/>
    </location>
</feature>
<dbReference type="EMBL" id="CAXKWB010016775">
    <property type="protein sequence ID" value="CAL4117085.1"/>
    <property type="molecule type" value="Genomic_DNA"/>
</dbReference>
<evidence type="ECO:0000313" key="4">
    <source>
        <dbReference type="Proteomes" id="UP001497623"/>
    </source>
</evidence>
<dbReference type="AlphaFoldDB" id="A0AAV2R5M9"/>
<evidence type="ECO:0000256" key="1">
    <source>
        <dbReference type="SAM" id="MobiDB-lite"/>
    </source>
</evidence>
<evidence type="ECO:0000256" key="2">
    <source>
        <dbReference type="SAM" id="Phobius"/>
    </source>
</evidence>
<keyword evidence="2" id="KW-0472">Membrane</keyword>
<sequence>IQRVTMLPQETKLVFSDTRITVTLNSSLELSCGYGPADATNVREQRCLWKTPQNIDLQVYDIYDNVHHPELSAPNNTDGNQCGIVLNSVSAEDLGNWTCIVPLHGGHLTGTTELALQNYMGLENDYKFMGSAVISTLLIMLVLLIICLIIAENKITKSQQAKQRNGHEMRRILTQSSSFSSFMEGQNNIAMPDITHHTHTSSDEGFRTWTMGT</sequence>
<dbReference type="SUPFAM" id="SSF48726">
    <property type="entry name" value="Immunoglobulin"/>
    <property type="match status" value="1"/>
</dbReference>
<feature type="non-terminal residue" evidence="3">
    <location>
        <position position="1"/>
    </location>
</feature>
<gene>
    <name evidence="3" type="ORF">MNOR_LOCUS21110</name>
</gene>
<feature type="region of interest" description="Disordered" evidence="1">
    <location>
        <begin position="193"/>
        <end position="213"/>
    </location>
</feature>
<evidence type="ECO:0000313" key="3">
    <source>
        <dbReference type="EMBL" id="CAL4117085.1"/>
    </source>
</evidence>
<name>A0AAV2R5M9_MEGNR</name>
<keyword evidence="4" id="KW-1185">Reference proteome</keyword>
<accession>A0AAV2R5M9</accession>
<evidence type="ECO:0008006" key="5">
    <source>
        <dbReference type="Google" id="ProtNLM"/>
    </source>
</evidence>
<dbReference type="InterPro" id="IPR013783">
    <property type="entry name" value="Ig-like_fold"/>
</dbReference>
<reference evidence="3 4" key="1">
    <citation type="submission" date="2024-05" db="EMBL/GenBank/DDBJ databases">
        <authorList>
            <person name="Wallberg A."/>
        </authorList>
    </citation>
    <scope>NUCLEOTIDE SEQUENCE [LARGE SCALE GENOMIC DNA]</scope>
</reference>
<keyword evidence="2" id="KW-0812">Transmembrane</keyword>
<protein>
    <recommendedName>
        <fullName evidence="5">Ig-like domain-containing protein</fullName>
    </recommendedName>
</protein>
<organism evidence="3 4">
    <name type="scientific">Meganyctiphanes norvegica</name>
    <name type="common">Northern krill</name>
    <name type="synonym">Thysanopoda norvegica</name>
    <dbReference type="NCBI Taxonomy" id="48144"/>
    <lineage>
        <taxon>Eukaryota</taxon>
        <taxon>Metazoa</taxon>
        <taxon>Ecdysozoa</taxon>
        <taxon>Arthropoda</taxon>
        <taxon>Crustacea</taxon>
        <taxon>Multicrustacea</taxon>
        <taxon>Malacostraca</taxon>
        <taxon>Eumalacostraca</taxon>
        <taxon>Eucarida</taxon>
        <taxon>Euphausiacea</taxon>
        <taxon>Euphausiidae</taxon>
        <taxon>Meganyctiphanes</taxon>
    </lineage>
</organism>